<dbReference type="Pfam" id="PF07690">
    <property type="entry name" value="MFS_1"/>
    <property type="match status" value="1"/>
</dbReference>
<evidence type="ECO:0000256" key="4">
    <source>
        <dbReference type="ARBA" id="ARBA00022692"/>
    </source>
</evidence>
<protein>
    <recommendedName>
        <fullName evidence="8">Major facilitator superfamily (MFS) profile domain-containing protein</fullName>
    </recommendedName>
</protein>
<feature type="transmembrane region" description="Helical" evidence="7">
    <location>
        <begin position="340"/>
        <end position="360"/>
    </location>
</feature>
<comment type="caution">
    <text evidence="9">The sequence shown here is derived from an EMBL/GenBank/DDBJ whole genome shotgun (WGS) entry which is preliminary data.</text>
</comment>
<dbReference type="PANTHER" id="PTHR43791">
    <property type="entry name" value="PERMEASE-RELATED"/>
    <property type="match status" value="1"/>
</dbReference>
<feature type="transmembrane region" description="Helical" evidence="7">
    <location>
        <begin position="432"/>
        <end position="453"/>
    </location>
</feature>
<feature type="transmembrane region" description="Helical" evidence="7">
    <location>
        <begin position="43"/>
        <end position="67"/>
    </location>
</feature>
<dbReference type="GO" id="GO:0022857">
    <property type="term" value="F:transmembrane transporter activity"/>
    <property type="evidence" value="ECO:0007669"/>
    <property type="project" value="InterPro"/>
</dbReference>
<dbReference type="PANTHER" id="PTHR43791:SF47">
    <property type="entry name" value="MAJOR FACILITATOR SUPERFAMILY (MFS) PROFILE DOMAIN-CONTAINING PROTEIN-RELATED"/>
    <property type="match status" value="1"/>
</dbReference>
<accession>A0AAD4CSS5</accession>
<comment type="subcellular location">
    <subcellularLocation>
        <location evidence="1">Membrane</location>
        <topology evidence="1">Multi-pass membrane protein</topology>
    </subcellularLocation>
</comment>
<keyword evidence="3" id="KW-0813">Transport</keyword>
<feature type="transmembrane region" description="Helical" evidence="7">
    <location>
        <begin position="172"/>
        <end position="192"/>
    </location>
</feature>
<dbReference type="GO" id="GO:0016020">
    <property type="term" value="C:membrane"/>
    <property type="evidence" value="ECO:0007669"/>
    <property type="project" value="UniProtKB-SubCell"/>
</dbReference>
<feature type="transmembrane region" description="Helical" evidence="7">
    <location>
        <begin position="275"/>
        <end position="300"/>
    </location>
</feature>
<dbReference type="Gene3D" id="1.20.1250.20">
    <property type="entry name" value="MFS general substrate transporter like domains"/>
    <property type="match status" value="2"/>
</dbReference>
<name>A0AAD4CSS5_ASPNN</name>
<evidence type="ECO:0000256" key="1">
    <source>
        <dbReference type="ARBA" id="ARBA00004141"/>
    </source>
</evidence>
<organism evidence="9 10">
    <name type="scientific">Aspergillus nanangensis</name>
    <dbReference type="NCBI Taxonomy" id="2582783"/>
    <lineage>
        <taxon>Eukaryota</taxon>
        <taxon>Fungi</taxon>
        <taxon>Dikarya</taxon>
        <taxon>Ascomycota</taxon>
        <taxon>Pezizomycotina</taxon>
        <taxon>Eurotiomycetes</taxon>
        <taxon>Eurotiomycetidae</taxon>
        <taxon>Eurotiales</taxon>
        <taxon>Aspergillaceae</taxon>
        <taxon>Aspergillus</taxon>
        <taxon>Aspergillus subgen. Circumdati</taxon>
    </lineage>
</organism>
<dbReference type="EMBL" id="VCAU01000014">
    <property type="protein sequence ID" value="KAF9892040.1"/>
    <property type="molecule type" value="Genomic_DNA"/>
</dbReference>
<dbReference type="SUPFAM" id="SSF103473">
    <property type="entry name" value="MFS general substrate transporter"/>
    <property type="match status" value="1"/>
</dbReference>
<reference evidence="9" key="2">
    <citation type="submission" date="2020-02" db="EMBL/GenBank/DDBJ databases">
        <authorList>
            <person name="Gilchrist C.L.M."/>
            <person name="Chooi Y.-H."/>
        </authorList>
    </citation>
    <scope>NUCLEOTIDE SEQUENCE</scope>
    <source>
        <strain evidence="9">MST-FP2251</strain>
    </source>
</reference>
<proteinExistence type="inferred from homology"/>
<dbReference type="InterPro" id="IPR036259">
    <property type="entry name" value="MFS_trans_sf"/>
</dbReference>
<keyword evidence="10" id="KW-1185">Reference proteome</keyword>
<keyword evidence="5 7" id="KW-1133">Transmembrane helix</keyword>
<keyword evidence="6 7" id="KW-0472">Membrane</keyword>
<feature type="transmembrane region" description="Helical" evidence="7">
    <location>
        <begin position="136"/>
        <end position="160"/>
    </location>
</feature>
<evidence type="ECO:0000256" key="6">
    <source>
        <dbReference type="ARBA" id="ARBA00023136"/>
    </source>
</evidence>
<dbReference type="FunFam" id="1.20.1250.20:FF:000018">
    <property type="entry name" value="MFS transporter permease"/>
    <property type="match status" value="1"/>
</dbReference>
<dbReference type="InterPro" id="IPR020846">
    <property type="entry name" value="MFS_dom"/>
</dbReference>
<reference evidence="9" key="1">
    <citation type="journal article" date="2019" name="Beilstein J. Org. Chem.">
        <title>Nanangenines: drimane sesquiterpenoids as the dominant metabolite cohort of a novel Australian fungus, Aspergillus nanangensis.</title>
        <authorList>
            <person name="Lacey H.J."/>
            <person name="Gilchrist C.L.M."/>
            <person name="Crombie A."/>
            <person name="Kalaitzis J.A."/>
            <person name="Vuong D."/>
            <person name="Rutledge P.J."/>
            <person name="Turner P."/>
            <person name="Pitt J.I."/>
            <person name="Lacey E."/>
            <person name="Chooi Y.H."/>
            <person name="Piggott A.M."/>
        </authorList>
    </citation>
    <scope>NUCLEOTIDE SEQUENCE</scope>
    <source>
        <strain evidence="9">MST-FP2251</strain>
    </source>
</reference>
<feature type="transmembrane region" description="Helical" evidence="7">
    <location>
        <begin position="306"/>
        <end position="328"/>
    </location>
</feature>
<gene>
    <name evidence="9" type="ORF">FE257_002446</name>
</gene>
<dbReference type="PROSITE" id="PS50850">
    <property type="entry name" value="MFS"/>
    <property type="match status" value="1"/>
</dbReference>
<feature type="transmembrane region" description="Helical" evidence="7">
    <location>
        <begin position="110"/>
        <end position="130"/>
    </location>
</feature>
<evidence type="ECO:0000256" key="3">
    <source>
        <dbReference type="ARBA" id="ARBA00022448"/>
    </source>
</evidence>
<feature type="domain" description="Major facilitator superfamily (MFS) profile" evidence="8">
    <location>
        <begin position="43"/>
        <end position="457"/>
    </location>
</feature>
<keyword evidence="4 7" id="KW-0812">Transmembrane</keyword>
<feature type="transmembrane region" description="Helical" evidence="7">
    <location>
        <begin position="79"/>
        <end position="98"/>
    </location>
</feature>
<feature type="transmembrane region" description="Helical" evidence="7">
    <location>
        <begin position="366"/>
        <end position="388"/>
    </location>
</feature>
<evidence type="ECO:0000256" key="5">
    <source>
        <dbReference type="ARBA" id="ARBA00022989"/>
    </source>
</evidence>
<dbReference type="AlphaFoldDB" id="A0AAD4CSS5"/>
<dbReference type="Proteomes" id="UP001194746">
    <property type="component" value="Unassembled WGS sequence"/>
</dbReference>
<evidence type="ECO:0000259" key="8">
    <source>
        <dbReference type="PROSITE" id="PS50850"/>
    </source>
</evidence>
<evidence type="ECO:0000313" key="9">
    <source>
        <dbReference type="EMBL" id="KAF9892040.1"/>
    </source>
</evidence>
<evidence type="ECO:0000313" key="10">
    <source>
        <dbReference type="Proteomes" id="UP001194746"/>
    </source>
</evidence>
<dbReference type="FunFam" id="1.20.1250.20:FF:000013">
    <property type="entry name" value="MFS general substrate transporter"/>
    <property type="match status" value="1"/>
</dbReference>
<comment type="similarity">
    <text evidence="2">Belongs to the major facilitator superfamily.</text>
</comment>
<evidence type="ECO:0000256" key="7">
    <source>
        <dbReference type="SAM" id="Phobius"/>
    </source>
</evidence>
<feature type="transmembrane region" description="Helical" evidence="7">
    <location>
        <begin position="400"/>
        <end position="420"/>
    </location>
</feature>
<feature type="transmembrane region" description="Helical" evidence="7">
    <location>
        <begin position="204"/>
        <end position="227"/>
    </location>
</feature>
<dbReference type="InterPro" id="IPR011701">
    <property type="entry name" value="MFS"/>
</dbReference>
<evidence type="ECO:0000256" key="2">
    <source>
        <dbReference type="ARBA" id="ARBA00008335"/>
    </source>
</evidence>
<sequence length="478" mass="53210">MTDKEKTSDSSHIEKVNEAPIAPDEDWDEVEEKALVKRIDWHVLPMLCLVFGLSLLDRTNISAAYIAGMAEALELTIGARYNIALLLFFVPYALLELPSNVVIRRIGARIWMSFLIIAWGACILGMGFVHHWVPLAVLRVLLGAFEAGLFPGAVFIISSWYRTYETARRVSIFYMASLFASGFSGIIAYGLSLIRVGDGIYREGWRWIFIIEGAITVAAGFVGLFTLGQFPEKARWLNPREKHIASVRISRERGNQEYEHITFKQSLKYLLDLKLGFYVMQYFICASSVYSLAFFMPIILREGMGFSYALSQVLTSPPYLLTVFLSLVGAWISDKFRIRWPILCAQSLTAVVGLLITLYAKPPGVRYFGTFLAVFGTQANIPGTLAYGQNQTAMSQKKGVVSAAMIAVGAAGGVTGSTIFRSQDAPLYLPGMWSTIAMQLLYAVGTFCMSMYLRRRNRLADEGKVDVLEGVPGFRYAP</sequence>